<gene>
    <name evidence="1" type="ORF">DC20_07165</name>
</gene>
<evidence type="ECO:0000313" key="2">
    <source>
        <dbReference type="Proteomes" id="UP000061382"/>
    </source>
</evidence>
<proteinExistence type="predicted"/>
<sequence length="60" mass="6847">MGKNGALNALNGLFVKRMACKYFFVKFAIIFKCKIDIFVFMQGLQWSCLRICCSGKFALL</sequence>
<organism evidence="1 2">
    <name type="scientific">Rufibacter tibetensis</name>
    <dbReference type="NCBI Taxonomy" id="512763"/>
    <lineage>
        <taxon>Bacteria</taxon>
        <taxon>Pseudomonadati</taxon>
        <taxon>Bacteroidota</taxon>
        <taxon>Cytophagia</taxon>
        <taxon>Cytophagales</taxon>
        <taxon>Hymenobacteraceae</taxon>
        <taxon>Rufibacter</taxon>
    </lineage>
</organism>
<reference evidence="1 2" key="1">
    <citation type="submission" date="2015-08" db="EMBL/GenBank/DDBJ databases">
        <title>Complete genome sequence of Rufibacter tibetensis strain 1351t, a radiation-resistant bacterium from tibet plateau.</title>
        <authorList>
            <person name="Dai J."/>
        </authorList>
    </citation>
    <scope>NUCLEOTIDE SEQUENCE [LARGE SCALE GENOMIC DNA]</scope>
    <source>
        <strain evidence="1 2">1351</strain>
    </source>
</reference>
<accession>A0A0P0CNN5</accession>
<dbReference type="Proteomes" id="UP000061382">
    <property type="component" value="Chromosome"/>
</dbReference>
<dbReference type="AlphaFoldDB" id="A0A0P0CNN5"/>
<dbReference type="PATRIC" id="fig|512763.3.peg.1582"/>
<dbReference type="STRING" id="512763.DC20_07165"/>
<protein>
    <submittedName>
        <fullName evidence="1">Uncharacterized protein</fullName>
    </submittedName>
</protein>
<evidence type="ECO:0000313" key="1">
    <source>
        <dbReference type="EMBL" id="ALI98793.1"/>
    </source>
</evidence>
<name>A0A0P0CNN5_9BACT</name>
<keyword evidence="2" id="KW-1185">Reference proteome</keyword>
<dbReference type="EMBL" id="CP012643">
    <property type="protein sequence ID" value="ALI98793.1"/>
    <property type="molecule type" value="Genomic_DNA"/>
</dbReference>
<dbReference type="KEGG" id="rti:DC20_07165"/>